<gene>
    <name evidence="1" type="ORF">CLOLEP_02745</name>
</gene>
<evidence type="ECO:0000313" key="1">
    <source>
        <dbReference type="EMBL" id="EDO59928.1"/>
    </source>
</evidence>
<dbReference type="AlphaFoldDB" id="A7VVY0"/>
<accession>A7VVY0</accession>
<dbReference type="HOGENOM" id="CLU_3326579_0_0_9"/>
<protein>
    <submittedName>
        <fullName evidence="1">Uncharacterized protein</fullName>
    </submittedName>
</protein>
<name>A7VVY0_9FIRM</name>
<sequence length="38" mass="4352">MIFISGCPILMNEKSFKSGLIFKVYSIEKEAEFGLPHF</sequence>
<comment type="caution">
    <text evidence="1">The sequence shown here is derived from an EMBL/GenBank/DDBJ whole genome shotgun (WGS) entry which is preliminary data.</text>
</comment>
<reference evidence="1 2" key="1">
    <citation type="submission" date="2007-08" db="EMBL/GenBank/DDBJ databases">
        <title>Draft genome sequence of Clostridium leptum (DSM 753).</title>
        <authorList>
            <person name="Sudarsanam P."/>
            <person name="Ley R."/>
            <person name="Guruge J."/>
            <person name="Turnbaugh P.J."/>
            <person name="Mahowald M."/>
            <person name="Liep D."/>
            <person name="Gordon J."/>
        </authorList>
    </citation>
    <scope>NUCLEOTIDE SEQUENCE [LARGE SCALE GENOMIC DNA]</scope>
    <source>
        <strain evidence="1 2">DSM 753</strain>
    </source>
</reference>
<proteinExistence type="predicted"/>
<reference evidence="1 2" key="2">
    <citation type="submission" date="2007-08" db="EMBL/GenBank/DDBJ databases">
        <authorList>
            <person name="Fulton L."/>
            <person name="Clifton S."/>
            <person name="Fulton B."/>
            <person name="Xu J."/>
            <person name="Minx P."/>
            <person name="Pepin K.H."/>
            <person name="Johnson M."/>
            <person name="Thiruvilangam P."/>
            <person name="Bhonagiri V."/>
            <person name="Nash W.E."/>
            <person name="Wang C."/>
            <person name="Mardis E.R."/>
            <person name="Wilson R.K."/>
        </authorList>
    </citation>
    <scope>NUCLEOTIDE SEQUENCE [LARGE SCALE GENOMIC DNA]</scope>
    <source>
        <strain evidence="1 2">DSM 753</strain>
    </source>
</reference>
<evidence type="ECO:0000313" key="2">
    <source>
        <dbReference type="Proteomes" id="UP000003490"/>
    </source>
</evidence>
<organism evidence="1 2">
    <name type="scientific">[Clostridium] leptum DSM 753</name>
    <dbReference type="NCBI Taxonomy" id="428125"/>
    <lineage>
        <taxon>Bacteria</taxon>
        <taxon>Bacillati</taxon>
        <taxon>Bacillota</taxon>
        <taxon>Clostridia</taxon>
        <taxon>Eubacteriales</taxon>
        <taxon>Oscillospiraceae</taxon>
        <taxon>Oscillospiraceae incertae sedis</taxon>
    </lineage>
</organism>
<dbReference type="Proteomes" id="UP000003490">
    <property type="component" value="Unassembled WGS sequence"/>
</dbReference>
<dbReference type="EMBL" id="ABCB02000020">
    <property type="protein sequence ID" value="EDO59928.1"/>
    <property type="molecule type" value="Genomic_DNA"/>
</dbReference>